<dbReference type="GO" id="GO:0019842">
    <property type="term" value="F:vitamin binding"/>
    <property type="evidence" value="ECO:0007669"/>
    <property type="project" value="TreeGrafter"/>
</dbReference>
<keyword evidence="4 7" id="KW-0472">Membrane</keyword>
<evidence type="ECO:0000256" key="3">
    <source>
        <dbReference type="ARBA" id="ARBA00022989"/>
    </source>
</evidence>
<dbReference type="KEGG" id="samy:DB32_005172"/>
<keyword evidence="5" id="KW-1015">Disulfide bond</keyword>
<dbReference type="PANTHER" id="PTHR12639:SF7">
    <property type="entry name" value="HTTM DOMAIN-CONTAINING PROTEIN"/>
    <property type="match status" value="1"/>
</dbReference>
<dbReference type="InterPro" id="IPR053934">
    <property type="entry name" value="HTTM_dom"/>
</dbReference>
<dbReference type="GO" id="GO:0012505">
    <property type="term" value="C:endomembrane system"/>
    <property type="evidence" value="ECO:0007669"/>
    <property type="project" value="UniProtKB-SubCell"/>
</dbReference>
<evidence type="ECO:0000256" key="2">
    <source>
        <dbReference type="ARBA" id="ARBA00022692"/>
    </source>
</evidence>
<dbReference type="SMART" id="SM00752">
    <property type="entry name" value="HTTM"/>
    <property type="match status" value="1"/>
</dbReference>
<gene>
    <name evidence="9" type="ORF">DB32_005172</name>
</gene>
<evidence type="ECO:0000256" key="6">
    <source>
        <dbReference type="ARBA" id="ARBA00023239"/>
    </source>
</evidence>
<feature type="domain" description="HTTM-like" evidence="8">
    <location>
        <begin position="6"/>
        <end position="263"/>
    </location>
</feature>
<evidence type="ECO:0000256" key="1">
    <source>
        <dbReference type="ARBA" id="ARBA00004127"/>
    </source>
</evidence>
<dbReference type="Pfam" id="PF22777">
    <property type="entry name" value="VKGC_lumenal_dom"/>
    <property type="match status" value="1"/>
</dbReference>
<keyword evidence="2 7" id="KW-0812">Transmembrane</keyword>
<comment type="subcellular location">
    <subcellularLocation>
        <location evidence="1">Endomembrane system</location>
        <topology evidence="1">Multi-pass membrane protein</topology>
    </subcellularLocation>
</comment>
<proteinExistence type="predicted"/>
<dbReference type="OrthoDB" id="341137at2"/>
<keyword evidence="10" id="KW-1185">Reference proteome</keyword>
<evidence type="ECO:0000256" key="4">
    <source>
        <dbReference type="ARBA" id="ARBA00023136"/>
    </source>
</evidence>
<name>A0A0F6W5M4_9BACT</name>
<evidence type="ECO:0000256" key="7">
    <source>
        <dbReference type="SAM" id="Phobius"/>
    </source>
</evidence>
<dbReference type="STRING" id="927083.DB32_005172"/>
<dbReference type="InterPro" id="IPR011020">
    <property type="entry name" value="HTTM-like"/>
</dbReference>
<dbReference type="InterPro" id="IPR053935">
    <property type="entry name" value="VKGC_lumenal_dom"/>
</dbReference>
<feature type="transmembrane region" description="Helical" evidence="7">
    <location>
        <begin position="279"/>
        <end position="300"/>
    </location>
</feature>
<feature type="transmembrane region" description="Helical" evidence="7">
    <location>
        <begin position="199"/>
        <end position="219"/>
    </location>
</feature>
<evidence type="ECO:0000259" key="8">
    <source>
        <dbReference type="SMART" id="SM00752"/>
    </source>
</evidence>
<dbReference type="EMBL" id="CP011125">
    <property type="protein sequence ID" value="AKF08023.1"/>
    <property type="molecule type" value="Genomic_DNA"/>
</dbReference>
<dbReference type="Proteomes" id="UP000034883">
    <property type="component" value="Chromosome"/>
</dbReference>
<feature type="transmembrane region" description="Helical" evidence="7">
    <location>
        <begin position="226"/>
        <end position="259"/>
    </location>
</feature>
<accession>A0A0F6W5M4</accession>
<feature type="transmembrane region" description="Helical" evidence="7">
    <location>
        <begin position="12"/>
        <end position="35"/>
    </location>
</feature>
<keyword evidence="6" id="KW-0456">Lyase</keyword>
<protein>
    <submittedName>
        <fullName evidence="9">Vitamin K-dependent gamma-carboxylase</fullName>
    </submittedName>
</protein>
<feature type="transmembrane region" description="Helical" evidence="7">
    <location>
        <begin position="111"/>
        <end position="130"/>
    </location>
</feature>
<sequence>MRATLERPVDGASLAMFRIAFGVVMLIAIVRFAAMGWIDELYVRPTFHFAFWGFEWVRPWPGIGMHVHFAALGVLAAMIALGVRARVAALLFTIGFAYVELCDATYYLNHYYAIVLFGALLAATPCDRVFAWDARGRRDHDVPFAAILALRAQLGIVYVFAGLAKLNADWLVHGEPLRTWLLARTDVPILGPLFVHHEVALAMSWAGALFDLSIPFLLSSRRTRALAYVAVVAFHLTTAALFRIGMFPWVMIALTPIFFAPDWPRRLRRAAPIERARERIVISPLVLAALGAWMLVQIALPLRHLAYDRDVYAGDRLWTGEGMRWAWHVMISERAGLAELRAIDDEGRSYTIDPSRELTPLQVRMMAIEPDLLLRYAHHVRDEHARRGEHVRVHADVFVSLNGRRSRRLVDPEVDLASQDDGLGGYAWVYRRDEAPLE</sequence>
<evidence type="ECO:0000313" key="10">
    <source>
        <dbReference type="Proteomes" id="UP000034883"/>
    </source>
</evidence>
<organism evidence="9 10">
    <name type="scientific">Sandaracinus amylolyticus</name>
    <dbReference type="NCBI Taxonomy" id="927083"/>
    <lineage>
        <taxon>Bacteria</taxon>
        <taxon>Pseudomonadati</taxon>
        <taxon>Myxococcota</taxon>
        <taxon>Polyangia</taxon>
        <taxon>Polyangiales</taxon>
        <taxon>Sandaracinaceae</taxon>
        <taxon>Sandaracinus</taxon>
    </lineage>
</organism>
<dbReference type="InterPro" id="IPR007782">
    <property type="entry name" value="VKG_COase"/>
</dbReference>
<dbReference type="RefSeq" id="WP_053235213.1">
    <property type="nucleotide sequence ID" value="NZ_CP011125.1"/>
</dbReference>
<keyword evidence="3 7" id="KW-1133">Transmembrane helix</keyword>
<feature type="transmembrane region" description="Helical" evidence="7">
    <location>
        <begin position="69"/>
        <end position="99"/>
    </location>
</feature>
<dbReference type="PANTHER" id="PTHR12639">
    <property type="entry name" value="VITAMIN K-DEPENDENT GAMMA-CARBOXYLASE"/>
    <property type="match status" value="1"/>
</dbReference>
<evidence type="ECO:0000256" key="5">
    <source>
        <dbReference type="ARBA" id="ARBA00023157"/>
    </source>
</evidence>
<dbReference type="GO" id="GO:0008488">
    <property type="term" value="F:gamma-glutamyl carboxylase activity"/>
    <property type="evidence" value="ECO:0007669"/>
    <property type="project" value="InterPro"/>
</dbReference>
<dbReference type="Pfam" id="PF05090">
    <property type="entry name" value="HTTM"/>
    <property type="match status" value="1"/>
</dbReference>
<evidence type="ECO:0000313" key="9">
    <source>
        <dbReference type="EMBL" id="AKF08023.1"/>
    </source>
</evidence>
<feature type="transmembrane region" description="Helical" evidence="7">
    <location>
        <begin position="142"/>
        <end position="161"/>
    </location>
</feature>
<dbReference type="AlphaFoldDB" id="A0A0F6W5M4"/>
<reference evidence="9 10" key="1">
    <citation type="submission" date="2015-03" db="EMBL/GenBank/DDBJ databases">
        <title>Genome assembly of Sandaracinus amylolyticus DSM 53668.</title>
        <authorList>
            <person name="Sharma G."/>
            <person name="Subramanian S."/>
        </authorList>
    </citation>
    <scope>NUCLEOTIDE SEQUENCE [LARGE SCALE GENOMIC DNA]</scope>
    <source>
        <strain evidence="9 10">DSM 53668</strain>
    </source>
</reference>